<dbReference type="InterPro" id="IPR002871">
    <property type="entry name" value="NIF_FeS_clus_asmbl_NifU_N"/>
</dbReference>
<dbReference type="CDD" id="cd06664">
    <property type="entry name" value="IscU_like"/>
    <property type="match status" value="1"/>
</dbReference>
<dbReference type="Gene3D" id="3.90.1010.10">
    <property type="match status" value="1"/>
</dbReference>
<dbReference type="SUPFAM" id="SSF82649">
    <property type="entry name" value="SufE/NifU"/>
    <property type="match status" value="1"/>
</dbReference>
<name>A0ABX0JT05_9PROT</name>
<dbReference type="Pfam" id="PF01592">
    <property type="entry name" value="NifU_N"/>
    <property type="match status" value="1"/>
</dbReference>
<dbReference type="EMBL" id="WOTB01000026">
    <property type="protein sequence ID" value="NHN86130.1"/>
    <property type="molecule type" value="Genomic_DNA"/>
</dbReference>
<proteinExistence type="predicted"/>
<dbReference type="Proteomes" id="UP000635278">
    <property type="component" value="Unassembled WGS sequence"/>
</dbReference>
<keyword evidence="3" id="KW-1185">Reference proteome</keyword>
<protein>
    <submittedName>
        <fullName evidence="2">SUF system NifU family Fe-S cluster assembly protein</fullName>
    </submittedName>
</protein>
<organism evidence="2 3">
    <name type="scientific">Acetobacter musti</name>
    <dbReference type="NCBI Taxonomy" id="864732"/>
    <lineage>
        <taxon>Bacteria</taxon>
        <taxon>Pseudomonadati</taxon>
        <taxon>Pseudomonadota</taxon>
        <taxon>Alphaproteobacteria</taxon>
        <taxon>Acetobacterales</taxon>
        <taxon>Acetobacteraceae</taxon>
        <taxon>Acetobacter</taxon>
    </lineage>
</organism>
<feature type="domain" description="NIF system FeS cluster assembly NifU N-terminal" evidence="1">
    <location>
        <begin position="7"/>
        <end position="90"/>
    </location>
</feature>
<gene>
    <name evidence="2" type="ORF">GOB93_15985</name>
</gene>
<evidence type="ECO:0000313" key="2">
    <source>
        <dbReference type="EMBL" id="NHN86130.1"/>
    </source>
</evidence>
<comment type="caution">
    <text evidence="2">The sequence shown here is derived from an EMBL/GenBank/DDBJ whole genome shotgun (WGS) entry which is preliminary data.</text>
</comment>
<evidence type="ECO:0000313" key="3">
    <source>
        <dbReference type="Proteomes" id="UP000635278"/>
    </source>
</evidence>
<sequence length="145" mass="15735">MDACSLYDAVIVARSRSPQYAGTAKAETARAQGTNPLCGDRVRLSLCEERDGIRDLRHETRGCAICIASTDLMAETVMGRTKADALELARRFTDMLNSQSSAADLDDEAGLPGALQAFLPLKTHRSRLRCATLPWTALGEALKHD</sequence>
<dbReference type="NCBIfam" id="TIGR01994">
    <property type="entry name" value="SUF_scaf_2"/>
    <property type="match status" value="1"/>
</dbReference>
<dbReference type="RefSeq" id="WP_173584508.1">
    <property type="nucleotide sequence ID" value="NZ_WOTB01000026.1"/>
</dbReference>
<accession>A0ABX0JT05</accession>
<reference evidence="2 3" key="1">
    <citation type="journal article" date="2020" name="Int. J. Syst. Evol. Microbiol.">
        <title>Novel acetic acid bacteria from cider fermentations: Acetobacter conturbans sp. nov. and Acetobacter fallax sp. nov.</title>
        <authorList>
            <person name="Sombolestani A.S."/>
            <person name="Cleenwerck I."/>
            <person name="Cnockaert M."/>
            <person name="Borremans W."/>
            <person name="Wieme A.D."/>
            <person name="De Vuyst L."/>
            <person name="Vandamme P."/>
        </authorList>
    </citation>
    <scope>NUCLEOTIDE SEQUENCE [LARGE SCALE GENOMIC DNA]</scope>
    <source>
        <strain evidence="2 3">LMG 30640</strain>
    </source>
</reference>
<evidence type="ECO:0000259" key="1">
    <source>
        <dbReference type="Pfam" id="PF01592"/>
    </source>
</evidence>
<dbReference type="PANTHER" id="PTHR10093">
    <property type="entry name" value="IRON-SULFUR CLUSTER ASSEMBLY ENZYME NIFU HOMOLOG"/>
    <property type="match status" value="1"/>
</dbReference>